<dbReference type="InterPro" id="IPR039448">
    <property type="entry name" value="Beta_helix"/>
</dbReference>
<accession>A0A9D1LAQ1</accession>
<dbReference type="SMART" id="SM00710">
    <property type="entry name" value="PbH1"/>
    <property type="match status" value="5"/>
</dbReference>
<dbReference type="AlphaFoldDB" id="A0A9D1LAQ1"/>
<dbReference type="EMBL" id="DVMM01000194">
    <property type="protein sequence ID" value="HIU30380.1"/>
    <property type="molecule type" value="Genomic_DNA"/>
</dbReference>
<evidence type="ECO:0000313" key="3">
    <source>
        <dbReference type="Proteomes" id="UP000824089"/>
    </source>
</evidence>
<dbReference type="InterPro" id="IPR006626">
    <property type="entry name" value="PbH1"/>
</dbReference>
<dbReference type="Gene3D" id="2.160.20.10">
    <property type="entry name" value="Single-stranded right-handed beta-helix, Pectin lyase-like"/>
    <property type="match status" value="3"/>
</dbReference>
<proteinExistence type="predicted"/>
<dbReference type="Pfam" id="PF13229">
    <property type="entry name" value="Beta_helix"/>
    <property type="match status" value="1"/>
</dbReference>
<feature type="domain" description="Right handed beta helix" evidence="1">
    <location>
        <begin position="395"/>
        <end position="554"/>
    </location>
</feature>
<protein>
    <submittedName>
        <fullName evidence="2">Right-handed parallel beta-helix repeat-containing protein</fullName>
    </submittedName>
</protein>
<dbReference type="InterPro" id="IPR011050">
    <property type="entry name" value="Pectin_lyase_fold/virulence"/>
</dbReference>
<reference evidence="2" key="2">
    <citation type="journal article" date="2021" name="PeerJ">
        <title>Extensive microbial diversity within the chicken gut microbiome revealed by metagenomics and culture.</title>
        <authorList>
            <person name="Gilroy R."/>
            <person name="Ravi A."/>
            <person name="Getino M."/>
            <person name="Pursley I."/>
            <person name="Horton D.L."/>
            <person name="Alikhan N.F."/>
            <person name="Baker D."/>
            <person name="Gharbi K."/>
            <person name="Hall N."/>
            <person name="Watson M."/>
            <person name="Adriaenssens E.M."/>
            <person name="Foster-Nyarko E."/>
            <person name="Jarju S."/>
            <person name="Secka A."/>
            <person name="Antonio M."/>
            <person name="Oren A."/>
            <person name="Chaudhuri R.R."/>
            <person name="La Ragione R."/>
            <person name="Hildebrand F."/>
            <person name="Pallen M.J."/>
        </authorList>
    </citation>
    <scope>NUCLEOTIDE SEQUENCE</scope>
    <source>
        <strain evidence="2">CHK195-4489</strain>
    </source>
</reference>
<dbReference type="SUPFAM" id="SSF51126">
    <property type="entry name" value="Pectin lyase-like"/>
    <property type="match status" value="1"/>
</dbReference>
<reference evidence="2" key="1">
    <citation type="submission" date="2020-10" db="EMBL/GenBank/DDBJ databases">
        <authorList>
            <person name="Gilroy R."/>
        </authorList>
    </citation>
    <scope>NUCLEOTIDE SEQUENCE</scope>
    <source>
        <strain evidence="2">CHK195-4489</strain>
    </source>
</reference>
<dbReference type="InterPro" id="IPR012334">
    <property type="entry name" value="Pectin_lyas_fold"/>
</dbReference>
<name>A0A9D1LAQ1_9CLOT</name>
<evidence type="ECO:0000313" key="2">
    <source>
        <dbReference type="EMBL" id="HIU30380.1"/>
    </source>
</evidence>
<comment type="caution">
    <text evidence="2">The sequence shown here is derived from an EMBL/GenBank/DDBJ whole genome shotgun (WGS) entry which is preliminary data.</text>
</comment>
<sequence length="571" mass="63754">MSIKTVCTLDYGIDPDTGEDCAAALQALFDGLAYDNGTEICVQFKKGNYHIHMPIRIRGAKHLTVRGNRATILAHFDPTAPIWVNNNVFELSDCEDTSFQDFFFDTDHPIGAAGRVTSIDRENGTADLKIYEEFPVTGFEHFCATNSFDEKGTPDYALATYNTELVRLPFTAPDGRRTTRLVGLPYEVIGDHLVRLQLGALSPALKIGHEINLRYEVSGNTVFQFVSCRRMLLKNIIIYSAASFGATIHPRSEDFTFDNFCIRVPDTSARLMAANADGIHALGLAGKLTLRNCHMENMGDDTLNLHSIAACIRELDSKKRTVAMFCPRPYGPHSLPEKWAIPGDTIYVYDSDTFLRKGSFVIDTIDEENNAVFREETGVLAAGDILANAQYFASLHIDGCTIRSTRARGFLVQTHNVLIENCYFYGMSLSALLFAPDVRVWWEAGPCRAVEIRNNIIEYCAHIDSIASQGAIIFNACHDANSLEYPAGVHEKLFIHDNLFIDIPRSGIFVVSASNVRIEGNRFQNCCYHPQENAEYAKYDIVAANCESIVIRNNKSDRGEETLQYLLNCKE</sequence>
<dbReference type="Proteomes" id="UP000824089">
    <property type="component" value="Unassembled WGS sequence"/>
</dbReference>
<organism evidence="2 3">
    <name type="scientific">Candidatus Egerieisoma faecipullorum</name>
    <dbReference type="NCBI Taxonomy" id="2840963"/>
    <lineage>
        <taxon>Bacteria</taxon>
        <taxon>Bacillati</taxon>
        <taxon>Bacillota</taxon>
        <taxon>Clostridia</taxon>
        <taxon>Eubacteriales</taxon>
        <taxon>Clostridiaceae</taxon>
        <taxon>Clostridiaceae incertae sedis</taxon>
        <taxon>Candidatus Egerieisoma</taxon>
    </lineage>
</organism>
<gene>
    <name evidence="2" type="ORF">IAD50_08820</name>
</gene>
<evidence type="ECO:0000259" key="1">
    <source>
        <dbReference type="Pfam" id="PF13229"/>
    </source>
</evidence>